<evidence type="ECO:0000256" key="1">
    <source>
        <dbReference type="ARBA" id="ARBA00012513"/>
    </source>
</evidence>
<evidence type="ECO:0000256" key="4">
    <source>
        <dbReference type="ARBA" id="ARBA00022741"/>
    </source>
</evidence>
<dbReference type="GO" id="GO:0004674">
    <property type="term" value="F:protein serine/threonine kinase activity"/>
    <property type="evidence" value="ECO:0007669"/>
    <property type="project" value="UniProtKB-KW"/>
</dbReference>
<dbReference type="PROSITE" id="PS50011">
    <property type="entry name" value="PROTEIN_KINASE_DOM"/>
    <property type="match status" value="1"/>
</dbReference>
<comment type="catalytic activity">
    <reaction evidence="7">
        <text>L-threonyl-[protein] + ATP = O-phospho-L-threonyl-[protein] + ADP + H(+)</text>
        <dbReference type="Rhea" id="RHEA:46608"/>
        <dbReference type="Rhea" id="RHEA-COMP:11060"/>
        <dbReference type="Rhea" id="RHEA-COMP:11605"/>
        <dbReference type="ChEBI" id="CHEBI:15378"/>
        <dbReference type="ChEBI" id="CHEBI:30013"/>
        <dbReference type="ChEBI" id="CHEBI:30616"/>
        <dbReference type="ChEBI" id="CHEBI:61977"/>
        <dbReference type="ChEBI" id="CHEBI:456216"/>
        <dbReference type="EC" id="2.7.11.1"/>
    </reaction>
</comment>
<dbReference type="InterPro" id="IPR017441">
    <property type="entry name" value="Protein_kinase_ATP_BS"/>
</dbReference>
<evidence type="ECO:0000256" key="11">
    <source>
        <dbReference type="SAM" id="MobiDB-lite"/>
    </source>
</evidence>
<feature type="compositionally biased region" description="Basic residues" evidence="11">
    <location>
        <begin position="309"/>
        <end position="323"/>
    </location>
</feature>
<dbReference type="Gene3D" id="3.30.200.20">
    <property type="entry name" value="Phosphorylase Kinase, domain 1"/>
    <property type="match status" value="1"/>
</dbReference>
<dbReference type="PANTHER" id="PTHR47634:SF9">
    <property type="entry name" value="PROTEIN KINASE DOMAIN-CONTAINING PROTEIN-RELATED"/>
    <property type="match status" value="1"/>
</dbReference>
<dbReference type="SMART" id="SM00220">
    <property type="entry name" value="S_TKc"/>
    <property type="match status" value="1"/>
</dbReference>
<protein>
    <recommendedName>
        <fullName evidence="1">non-specific serine/threonine protein kinase</fullName>
        <ecNumber evidence="1">2.7.11.1</ecNumber>
    </recommendedName>
</protein>
<evidence type="ECO:0000313" key="13">
    <source>
        <dbReference type="EMBL" id="KAJ1610932.1"/>
    </source>
</evidence>
<dbReference type="AlphaFoldDB" id="A0A9D5HXX7"/>
<dbReference type="GO" id="GO:0005524">
    <property type="term" value="F:ATP binding"/>
    <property type="evidence" value="ECO:0007669"/>
    <property type="project" value="UniProtKB-UniRule"/>
</dbReference>
<evidence type="ECO:0000256" key="6">
    <source>
        <dbReference type="ARBA" id="ARBA00022840"/>
    </source>
</evidence>
<feature type="binding site" evidence="9">
    <location>
        <position position="98"/>
    </location>
    <ligand>
        <name>ATP</name>
        <dbReference type="ChEBI" id="CHEBI:30616"/>
    </ligand>
</feature>
<accession>A0A9D5HXX7</accession>
<dbReference type="OrthoDB" id="2649at2759"/>
<evidence type="ECO:0000256" key="9">
    <source>
        <dbReference type="PROSITE-ProRule" id="PRU10141"/>
    </source>
</evidence>
<evidence type="ECO:0000256" key="5">
    <source>
        <dbReference type="ARBA" id="ARBA00022777"/>
    </source>
</evidence>
<feature type="region of interest" description="Disordered" evidence="11">
    <location>
        <begin position="248"/>
        <end position="388"/>
    </location>
</feature>
<gene>
    <name evidence="13" type="ORF">OJ253_1054</name>
</gene>
<evidence type="ECO:0000256" key="7">
    <source>
        <dbReference type="ARBA" id="ARBA00047899"/>
    </source>
</evidence>
<comment type="similarity">
    <text evidence="10">Belongs to the protein kinase superfamily.</text>
</comment>
<keyword evidence="3" id="KW-0808">Transferase</keyword>
<dbReference type="Pfam" id="PF00069">
    <property type="entry name" value="Pkinase"/>
    <property type="match status" value="1"/>
</dbReference>
<evidence type="ECO:0000256" key="10">
    <source>
        <dbReference type="RuleBase" id="RU000304"/>
    </source>
</evidence>
<dbReference type="EMBL" id="JAPCXC010000021">
    <property type="protein sequence ID" value="KAJ1610932.1"/>
    <property type="molecule type" value="Genomic_DNA"/>
</dbReference>
<dbReference type="InterPro" id="IPR000719">
    <property type="entry name" value="Prot_kinase_dom"/>
</dbReference>
<dbReference type="GO" id="GO:0000245">
    <property type="term" value="P:spliceosomal complex assembly"/>
    <property type="evidence" value="ECO:0007669"/>
    <property type="project" value="TreeGrafter"/>
</dbReference>
<dbReference type="PROSITE" id="PS00108">
    <property type="entry name" value="PROTEIN_KINASE_ST"/>
    <property type="match status" value="1"/>
</dbReference>
<dbReference type="SUPFAM" id="SSF56112">
    <property type="entry name" value="Protein kinase-like (PK-like)"/>
    <property type="match status" value="1"/>
</dbReference>
<evidence type="ECO:0000256" key="3">
    <source>
        <dbReference type="ARBA" id="ARBA00022679"/>
    </source>
</evidence>
<organism evidence="13">
    <name type="scientific">Cryptosporidium canis</name>
    <dbReference type="NCBI Taxonomy" id="195482"/>
    <lineage>
        <taxon>Eukaryota</taxon>
        <taxon>Sar</taxon>
        <taxon>Alveolata</taxon>
        <taxon>Apicomplexa</taxon>
        <taxon>Conoidasida</taxon>
        <taxon>Coccidia</taxon>
        <taxon>Eucoccidiorida</taxon>
        <taxon>Eimeriorina</taxon>
        <taxon>Cryptosporidiidae</taxon>
        <taxon>Cryptosporidium</taxon>
    </lineage>
</organism>
<evidence type="ECO:0000256" key="2">
    <source>
        <dbReference type="ARBA" id="ARBA00022527"/>
    </source>
</evidence>
<dbReference type="GO" id="GO:0050684">
    <property type="term" value="P:regulation of mRNA processing"/>
    <property type="evidence" value="ECO:0007669"/>
    <property type="project" value="TreeGrafter"/>
</dbReference>
<dbReference type="InterPro" id="IPR008271">
    <property type="entry name" value="Ser/Thr_kinase_AS"/>
</dbReference>
<dbReference type="InterPro" id="IPR011009">
    <property type="entry name" value="Kinase-like_dom_sf"/>
</dbReference>
<dbReference type="InterPro" id="IPR051334">
    <property type="entry name" value="SRPK"/>
</dbReference>
<dbReference type="Gene3D" id="1.10.510.10">
    <property type="entry name" value="Transferase(Phosphotransferase) domain 1"/>
    <property type="match status" value="1"/>
</dbReference>
<comment type="caution">
    <text evidence="13">The sequence shown here is derived from an EMBL/GenBank/DDBJ whole genome shotgun (WGS) entry which is preliminary data.</text>
</comment>
<keyword evidence="2 10" id="KW-0723">Serine/threonine-protein kinase</keyword>
<evidence type="ECO:0000259" key="12">
    <source>
        <dbReference type="PROSITE" id="PS50011"/>
    </source>
</evidence>
<dbReference type="Proteomes" id="UP001067231">
    <property type="component" value="Unassembled WGS sequence"/>
</dbReference>
<name>A0A9D5HXX7_9CRYT</name>
<evidence type="ECO:0000256" key="8">
    <source>
        <dbReference type="ARBA" id="ARBA00048679"/>
    </source>
</evidence>
<sequence>MENLGSVSNPNKSVGAQLAQAEEEARHAEHDYDKPSIPADCWNESQEDYKVGGYHPVSVGEVYNGRYLIVSKLGWGHFSTVWLAVDTLSSPAAYFALKFQKGAQEYQQAAYDEMEILAATKRNSKGEEWLESLNRHSESCIENFTRPVSKDFNGVVSFVDYFEVSGPNGHHVCMVFEVLGPNILQLISLYEYKGVPIDVVRKIAAHSLIGLDYLHRICGVIHTDIKPENIVVSSSPIPMVSLSVVASDDQDAAESSKPDEAGQPCSSSDENARVGDGACAPDASEPLTAGRGDSKAEGSGQFQGLNARERRRLRRKTQRRNRQKLSSQAAEAGGWPSDSTFCEASPEAAAFGPDPLELLPDQVQLQEGGKRQHGPGQIGELQHAIESG</sequence>
<keyword evidence="6 9" id="KW-0067">ATP-binding</keyword>
<keyword evidence="4 9" id="KW-0547">Nucleotide-binding</keyword>
<dbReference type="EC" id="2.7.11.1" evidence="1"/>
<comment type="catalytic activity">
    <reaction evidence="8">
        <text>L-seryl-[protein] + ATP = O-phospho-L-seryl-[protein] + ADP + H(+)</text>
        <dbReference type="Rhea" id="RHEA:17989"/>
        <dbReference type="Rhea" id="RHEA-COMP:9863"/>
        <dbReference type="Rhea" id="RHEA-COMP:11604"/>
        <dbReference type="ChEBI" id="CHEBI:15378"/>
        <dbReference type="ChEBI" id="CHEBI:29999"/>
        <dbReference type="ChEBI" id="CHEBI:30616"/>
        <dbReference type="ChEBI" id="CHEBI:83421"/>
        <dbReference type="ChEBI" id="CHEBI:456216"/>
        <dbReference type="EC" id="2.7.11.1"/>
    </reaction>
</comment>
<feature type="region of interest" description="Disordered" evidence="11">
    <location>
        <begin position="1"/>
        <end position="33"/>
    </location>
</feature>
<keyword evidence="5 13" id="KW-0418">Kinase</keyword>
<dbReference type="PROSITE" id="PS00107">
    <property type="entry name" value="PROTEIN_KINASE_ATP"/>
    <property type="match status" value="1"/>
</dbReference>
<feature type="compositionally biased region" description="Basic and acidic residues" evidence="11">
    <location>
        <begin position="23"/>
        <end position="33"/>
    </location>
</feature>
<proteinExistence type="inferred from homology"/>
<reference evidence="13" key="1">
    <citation type="submission" date="2022-10" db="EMBL/GenBank/DDBJ databases">
        <title>Adaptive evolution leads to modifications in subtelomeric GC content in a zoonotic Cryptosporidium species.</title>
        <authorList>
            <person name="Li J."/>
            <person name="Feng Y."/>
            <person name="Xiao L."/>
        </authorList>
    </citation>
    <scope>NUCLEOTIDE SEQUENCE</scope>
    <source>
        <strain evidence="13">33844</strain>
    </source>
</reference>
<feature type="compositionally biased region" description="Polar residues" evidence="11">
    <location>
        <begin position="1"/>
        <end position="14"/>
    </location>
</feature>
<feature type="domain" description="Protein kinase" evidence="12">
    <location>
        <begin position="67"/>
        <end position="388"/>
    </location>
</feature>
<dbReference type="PANTHER" id="PTHR47634">
    <property type="entry name" value="PROTEIN KINASE DOMAIN-CONTAINING PROTEIN-RELATED"/>
    <property type="match status" value="1"/>
</dbReference>